<protein>
    <submittedName>
        <fullName evidence="1">Kinase-like protein</fullName>
    </submittedName>
</protein>
<organism evidence="1 2">
    <name type="scientific">Artomyces pyxidatus</name>
    <dbReference type="NCBI Taxonomy" id="48021"/>
    <lineage>
        <taxon>Eukaryota</taxon>
        <taxon>Fungi</taxon>
        <taxon>Dikarya</taxon>
        <taxon>Basidiomycota</taxon>
        <taxon>Agaricomycotina</taxon>
        <taxon>Agaricomycetes</taxon>
        <taxon>Russulales</taxon>
        <taxon>Auriscalpiaceae</taxon>
        <taxon>Artomyces</taxon>
    </lineage>
</organism>
<dbReference type="Proteomes" id="UP000814140">
    <property type="component" value="Unassembled WGS sequence"/>
</dbReference>
<sequence>MDQKASQQFLIPGTSPAPNPLDGLPPLSGFSAGDLSMSPAAMFLSAFSPSTSSTLLPDDEGETVDGYTLGPIIGYGGFSTVRRATAPSGGTVACKIVRRSDISKLDNSDLARSRLDNEAAIWRTLSHEHILPLFHSVHTPYADFFFMLLCPAGTLYDILKRDGTPALPHDDAGVIFRQVVRGLRYLHEQMGLVHGDLKLENVLVDETGVCRIADFGMASKIDGENASCRTNVRRQRSVLVSGKSSQPLKSSQRLHPRRSLKSPLPVHLSLLRHHGGNRHRNSSPLPSAAQSTTMHAVYDFPAGSLPYASPELLHPPSPSHPYRADPAQDVWALGVMLYALLTGRLPFMDSFEPRLTMKILHGAYDVPADIGRGAELVLNGCLESSVTRRWTIAAVDEVGWSVGWGNKECATDEKEIEDMLNEAQQGGWSHSQPNRSSGSASRSRSRAPVAIPEHEACLGDEEDEEDDHFDITEPSSSADPAMSPYVVTSPSFFRDAHGASSLPRHEMPSPTAHTIVSATSSPSSSFSPREFSATLASPQPRGRRPYQSRARASTRSPSPSVAPLTPVDARASMLFAPFSPTSDERGRKPLRPASADARGGADEGSRWPASPGANFGVQRSRSRGRLLDVSTPSYPSYTKGMRRAGSQPPANSAPWTVPRSRASVGLSSATSMARSTPGEGRSFVLQSEVAPRAIPSGGVRSRSVGVAIASR</sequence>
<keyword evidence="2" id="KW-1185">Reference proteome</keyword>
<reference evidence="1" key="2">
    <citation type="journal article" date="2022" name="New Phytol.">
        <title>Evolutionary transition to the ectomycorrhizal habit in the genomes of a hyperdiverse lineage of mushroom-forming fungi.</title>
        <authorList>
            <person name="Looney B."/>
            <person name="Miyauchi S."/>
            <person name="Morin E."/>
            <person name="Drula E."/>
            <person name="Courty P.E."/>
            <person name="Kohler A."/>
            <person name="Kuo A."/>
            <person name="LaButti K."/>
            <person name="Pangilinan J."/>
            <person name="Lipzen A."/>
            <person name="Riley R."/>
            <person name="Andreopoulos W."/>
            <person name="He G."/>
            <person name="Johnson J."/>
            <person name="Nolan M."/>
            <person name="Tritt A."/>
            <person name="Barry K.W."/>
            <person name="Grigoriev I.V."/>
            <person name="Nagy L.G."/>
            <person name="Hibbett D."/>
            <person name="Henrissat B."/>
            <person name="Matheny P.B."/>
            <person name="Labbe J."/>
            <person name="Martin F.M."/>
        </authorList>
    </citation>
    <scope>NUCLEOTIDE SEQUENCE</scope>
    <source>
        <strain evidence="1">HHB10654</strain>
    </source>
</reference>
<evidence type="ECO:0000313" key="1">
    <source>
        <dbReference type="EMBL" id="KAI0056286.1"/>
    </source>
</evidence>
<reference evidence="1" key="1">
    <citation type="submission" date="2021-03" db="EMBL/GenBank/DDBJ databases">
        <authorList>
            <consortium name="DOE Joint Genome Institute"/>
            <person name="Ahrendt S."/>
            <person name="Looney B.P."/>
            <person name="Miyauchi S."/>
            <person name="Morin E."/>
            <person name="Drula E."/>
            <person name="Courty P.E."/>
            <person name="Chicoki N."/>
            <person name="Fauchery L."/>
            <person name="Kohler A."/>
            <person name="Kuo A."/>
            <person name="Labutti K."/>
            <person name="Pangilinan J."/>
            <person name="Lipzen A."/>
            <person name="Riley R."/>
            <person name="Andreopoulos W."/>
            <person name="He G."/>
            <person name="Johnson J."/>
            <person name="Barry K.W."/>
            <person name="Grigoriev I.V."/>
            <person name="Nagy L."/>
            <person name="Hibbett D."/>
            <person name="Henrissat B."/>
            <person name="Matheny P.B."/>
            <person name="Labbe J."/>
            <person name="Martin F."/>
        </authorList>
    </citation>
    <scope>NUCLEOTIDE SEQUENCE</scope>
    <source>
        <strain evidence="1">HHB10654</strain>
    </source>
</reference>
<dbReference type="EMBL" id="MU277267">
    <property type="protein sequence ID" value="KAI0056286.1"/>
    <property type="molecule type" value="Genomic_DNA"/>
</dbReference>
<name>A0ACB8SKR0_9AGAM</name>
<accession>A0ACB8SKR0</accession>
<gene>
    <name evidence="1" type="ORF">BV25DRAFT_1921112</name>
</gene>
<evidence type="ECO:0000313" key="2">
    <source>
        <dbReference type="Proteomes" id="UP000814140"/>
    </source>
</evidence>
<proteinExistence type="predicted"/>
<comment type="caution">
    <text evidence="1">The sequence shown here is derived from an EMBL/GenBank/DDBJ whole genome shotgun (WGS) entry which is preliminary data.</text>
</comment>